<name>A0AAD8DP50_MYTSE</name>
<reference evidence="3" key="1">
    <citation type="submission" date="2023-03" db="EMBL/GenBank/DDBJ databases">
        <title>Chromosome-level genomes of two armyworms, Mythimna separata and Mythimna loreyi, provide insights into the biosynthesis and reception of sex pheromones.</title>
        <authorList>
            <person name="Zhao H."/>
        </authorList>
    </citation>
    <scope>NUCLEOTIDE SEQUENCE</scope>
    <source>
        <strain evidence="3">BeijingLab</strain>
        <tissue evidence="3">Pupa</tissue>
    </source>
</reference>
<dbReference type="PANTHER" id="PTHR10164:SF4">
    <property type="entry name" value="GH23156P"/>
    <property type="match status" value="1"/>
</dbReference>
<sequence>MMQHQYWVTKKTVLKKLGTKEDECIVASDAELDAKLELFRSISDSCLQLQRVLDQYQERLCILAQEENALGKFLRDSGKNADASGKHMVSAGKAISYSGQQRLSVRGPLLRLYHEVETFRGRAVSDMRATVSAMEKARIEYRAALSWMKSTSAQLDPDTGRGLDNFRKAQRQVRESKKLFDKLTLDVLQKIDLLAAARCNMFSHVLSNYQSSFVTFATKVAQTLVATADTMNAAPQYEFSILKELSQTLGEAEGKQDVTPQDKDQMLFFQDEFKDENPDKTNEQKNLKPKTDNENEKQPSNDKEAKPSTSVNLIDTSCLESELSGENAGIMSELAGLQMDCGDVQGSFGTFLPSQLLQNSSSLLQGPMAPVTSNNNQAPKSSPSPQSPQQASKPSPSTAIPKKEDKAAWFKLFAELDPLANPDNLPGSNTNHSHAA</sequence>
<dbReference type="AlphaFoldDB" id="A0AAD8DP50"/>
<dbReference type="Gene3D" id="1.20.1270.60">
    <property type="entry name" value="Arfaptin homology (AH) domain/BAR domain"/>
    <property type="match status" value="1"/>
</dbReference>
<dbReference type="GO" id="GO:0051049">
    <property type="term" value="P:regulation of transport"/>
    <property type="evidence" value="ECO:0007669"/>
    <property type="project" value="TreeGrafter"/>
</dbReference>
<feature type="domain" description="AH" evidence="2">
    <location>
        <begin position="27"/>
        <end position="229"/>
    </location>
</feature>
<dbReference type="EMBL" id="JARGEI010000020">
    <property type="protein sequence ID" value="KAJ8713642.1"/>
    <property type="molecule type" value="Genomic_DNA"/>
</dbReference>
<dbReference type="SUPFAM" id="SSF103657">
    <property type="entry name" value="BAR/IMD domain-like"/>
    <property type="match status" value="1"/>
</dbReference>
<evidence type="ECO:0000313" key="3">
    <source>
        <dbReference type="EMBL" id="KAJ8713642.1"/>
    </source>
</evidence>
<organism evidence="3 4">
    <name type="scientific">Mythimna separata</name>
    <name type="common">Oriental armyworm</name>
    <name type="synonym">Pseudaletia separata</name>
    <dbReference type="NCBI Taxonomy" id="271217"/>
    <lineage>
        <taxon>Eukaryota</taxon>
        <taxon>Metazoa</taxon>
        <taxon>Ecdysozoa</taxon>
        <taxon>Arthropoda</taxon>
        <taxon>Hexapoda</taxon>
        <taxon>Insecta</taxon>
        <taxon>Pterygota</taxon>
        <taxon>Neoptera</taxon>
        <taxon>Endopterygota</taxon>
        <taxon>Lepidoptera</taxon>
        <taxon>Glossata</taxon>
        <taxon>Ditrysia</taxon>
        <taxon>Noctuoidea</taxon>
        <taxon>Noctuidae</taxon>
        <taxon>Noctuinae</taxon>
        <taxon>Hadenini</taxon>
        <taxon>Mythimna</taxon>
    </lineage>
</organism>
<gene>
    <name evidence="3" type="ORF">PYW07_014012</name>
</gene>
<dbReference type="Proteomes" id="UP001231518">
    <property type="component" value="Chromosome 4"/>
</dbReference>
<evidence type="ECO:0000313" key="4">
    <source>
        <dbReference type="Proteomes" id="UP001231518"/>
    </source>
</evidence>
<feature type="region of interest" description="Disordered" evidence="1">
    <location>
        <begin position="364"/>
        <end position="404"/>
    </location>
</feature>
<dbReference type="GO" id="GO:0019904">
    <property type="term" value="F:protein domain specific binding"/>
    <property type="evidence" value="ECO:0007669"/>
    <property type="project" value="InterPro"/>
</dbReference>
<dbReference type="SMART" id="SM01015">
    <property type="entry name" value="Arfaptin"/>
    <property type="match status" value="1"/>
</dbReference>
<feature type="compositionally biased region" description="Low complexity" evidence="1">
    <location>
        <begin position="373"/>
        <end position="397"/>
    </location>
</feature>
<dbReference type="InterPro" id="IPR010504">
    <property type="entry name" value="AH_dom"/>
</dbReference>
<dbReference type="Pfam" id="PF04629">
    <property type="entry name" value="ICA69"/>
    <property type="match status" value="1"/>
</dbReference>
<evidence type="ECO:0000256" key="1">
    <source>
        <dbReference type="SAM" id="MobiDB-lite"/>
    </source>
</evidence>
<feature type="compositionally biased region" description="Basic and acidic residues" evidence="1">
    <location>
        <begin position="272"/>
        <end position="306"/>
    </location>
</feature>
<dbReference type="GO" id="GO:0005794">
    <property type="term" value="C:Golgi apparatus"/>
    <property type="evidence" value="ECO:0007669"/>
    <property type="project" value="TreeGrafter"/>
</dbReference>
<protein>
    <recommendedName>
        <fullName evidence="2">AH domain-containing protein</fullName>
    </recommendedName>
</protein>
<dbReference type="Pfam" id="PF06456">
    <property type="entry name" value="Arfaptin"/>
    <property type="match status" value="1"/>
</dbReference>
<dbReference type="InterPro" id="IPR006723">
    <property type="entry name" value="Islet_autoAg_Ica1_C"/>
</dbReference>
<feature type="region of interest" description="Disordered" evidence="1">
    <location>
        <begin position="272"/>
        <end position="312"/>
    </location>
</feature>
<keyword evidence="4" id="KW-1185">Reference proteome</keyword>
<dbReference type="PANTHER" id="PTHR10164">
    <property type="entry name" value="ISLET CELL AUTOANTIGEN 1"/>
    <property type="match status" value="1"/>
</dbReference>
<dbReference type="FunFam" id="1.20.1270.60:FF:000068">
    <property type="entry name" value="Islet cell autoantigen"/>
    <property type="match status" value="1"/>
</dbReference>
<accession>A0AAD8DP50</accession>
<dbReference type="SMART" id="SM01237">
    <property type="entry name" value="ICA69"/>
    <property type="match status" value="1"/>
</dbReference>
<proteinExistence type="predicted"/>
<dbReference type="PROSITE" id="PS50870">
    <property type="entry name" value="AH"/>
    <property type="match status" value="1"/>
</dbReference>
<dbReference type="InterPro" id="IPR024114">
    <property type="entry name" value="Islet_autoAg_Ica1/Ica1-like"/>
</dbReference>
<comment type="caution">
    <text evidence="3">The sequence shown here is derived from an EMBL/GenBank/DDBJ whole genome shotgun (WGS) entry which is preliminary data.</text>
</comment>
<evidence type="ECO:0000259" key="2">
    <source>
        <dbReference type="PROSITE" id="PS50870"/>
    </source>
</evidence>
<dbReference type="InterPro" id="IPR027267">
    <property type="entry name" value="AH/BAR_dom_sf"/>
</dbReference>